<comment type="caution">
    <text evidence="2">The sequence shown here is derived from an EMBL/GenBank/DDBJ whole genome shotgun (WGS) entry which is preliminary data.</text>
</comment>
<accession>A0AAP0HHY0</accession>
<feature type="transmembrane region" description="Helical" evidence="1">
    <location>
        <begin position="270"/>
        <end position="293"/>
    </location>
</feature>
<evidence type="ECO:0000313" key="2">
    <source>
        <dbReference type="EMBL" id="KAK9085452.1"/>
    </source>
</evidence>
<keyword evidence="1" id="KW-0472">Membrane</keyword>
<evidence type="ECO:0000313" key="3">
    <source>
        <dbReference type="Proteomes" id="UP001417504"/>
    </source>
</evidence>
<proteinExistence type="predicted"/>
<keyword evidence="1" id="KW-1133">Transmembrane helix</keyword>
<dbReference type="Proteomes" id="UP001417504">
    <property type="component" value="Unassembled WGS sequence"/>
</dbReference>
<feature type="transmembrane region" description="Helical" evidence="1">
    <location>
        <begin position="485"/>
        <end position="505"/>
    </location>
</feature>
<feature type="transmembrane region" description="Helical" evidence="1">
    <location>
        <begin position="372"/>
        <end position="394"/>
    </location>
</feature>
<feature type="transmembrane region" description="Helical" evidence="1">
    <location>
        <begin position="525"/>
        <end position="545"/>
    </location>
</feature>
<reference evidence="2 3" key="1">
    <citation type="submission" date="2024-01" db="EMBL/GenBank/DDBJ databases">
        <title>Genome assemblies of Stephania.</title>
        <authorList>
            <person name="Yang L."/>
        </authorList>
    </citation>
    <scope>NUCLEOTIDE SEQUENCE [LARGE SCALE GENOMIC DNA]</scope>
    <source>
        <strain evidence="2">QJT</strain>
        <tissue evidence="2">Leaf</tissue>
    </source>
</reference>
<sequence length="707" mass="77152">MLADRTWPSVTSWHVSMRRGCNVGHRADPDACPAGVGIAGSILWKIFTFRNAHLISLGILTLDSSFAFSVGLSADPSTSRGKGKLPEVRSRGADVTRADSWVEGHKNKKGRPHSDEIARVVDPITQVFGPEHQGRVRGLGFGVTPTSVRAITQSSILVRKLQGDFQRLEEKHEQLAELVRSQQMPPYSQQQQNNPPNLRGKKCKIFDWLYTSKLVGEGEIETDDPMHLVDGIPIGGVHRKDDSHVANEGEISGGNQEKEVKATQPQGRHMFIILSCSIAVGTNLCQFICIARFTAVSFQVVGHMKMILVLILGFIFFGKDDLNLQSSWAFARKLYSRYEKQPFFDLSLLSPITPPQAPGPSLPGMYRSVGQLGVGNAILIIVQLCVAGIIVMCLDEILQKGYILGSDNTQQQNFHVLYDTKNSRLGCRTLLDACFFTRSCAPVTMKARELLAAQSGSGTAVSGAGFYASATPQLDDLLKHVAQQFLTVLIFSLLSCLTGLLLAGLEVQDPDNSSQTVYDSWIGSGSTPTISFSSIVFPAILCAYAGQAAYFTKSPGDVTDTFYKSISGIAVVLGCLKSRDPMLGKNEFEKELIKVLYLLRNGHLRNLLQMLLTEAVGTFITEGEYCWSAGLCGMSNSEEADFMAQLLSSCAVPSELNDMSHPFGNPYSSSMDEKGLSDRWTERAVGGGCESPRTYAASTLTRTEQAF</sequence>
<dbReference type="Gene3D" id="1.10.3370.10">
    <property type="entry name" value="SecY subunit domain"/>
    <property type="match status" value="1"/>
</dbReference>
<organism evidence="2 3">
    <name type="scientific">Stephania japonica</name>
    <dbReference type="NCBI Taxonomy" id="461633"/>
    <lineage>
        <taxon>Eukaryota</taxon>
        <taxon>Viridiplantae</taxon>
        <taxon>Streptophyta</taxon>
        <taxon>Embryophyta</taxon>
        <taxon>Tracheophyta</taxon>
        <taxon>Spermatophyta</taxon>
        <taxon>Magnoliopsida</taxon>
        <taxon>Ranunculales</taxon>
        <taxon>Menispermaceae</taxon>
        <taxon>Menispermoideae</taxon>
        <taxon>Cissampelideae</taxon>
        <taxon>Stephania</taxon>
    </lineage>
</organism>
<dbReference type="InterPro" id="IPR023201">
    <property type="entry name" value="SecY_dom_sf"/>
</dbReference>
<dbReference type="EMBL" id="JBBNAE010000011">
    <property type="protein sequence ID" value="KAK9085452.1"/>
    <property type="molecule type" value="Genomic_DNA"/>
</dbReference>
<dbReference type="AlphaFoldDB" id="A0AAP0HHY0"/>
<keyword evidence="3" id="KW-1185">Reference proteome</keyword>
<name>A0AAP0HHY0_9MAGN</name>
<gene>
    <name evidence="2" type="ORF">Sjap_025863</name>
</gene>
<feature type="transmembrane region" description="Helical" evidence="1">
    <location>
        <begin position="300"/>
        <end position="318"/>
    </location>
</feature>
<protein>
    <submittedName>
        <fullName evidence="2">Uncharacterized protein</fullName>
    </submittedName>
</protein>
<evidence type="ECO:0000256" key="1">
    <source>
        <dbReference type="SAM" id="Phobius"/>
    </source>
</evidence>
<keyword evidence="1" id="KW-0812">Transmembrane</keyword>